<dbReference type="Pfam" id="PF13737">
    <property type="entry name" value="DDE_Tnp_1_5"/>
    <property type="match status" value="1"/>
</dbReference>
<protein>
    <submittedName>
        <fullName evidence="2">Transposase</fullName>
    </submittedName>
</protein>
<dbReference type="EMBL" id="JACEZU010000019">
    <property type="protein sequence ID" value="MBA5690528.1"/>
    <property type="molecule type" value="Genomic_DNA"/>
</dbReference>
<dbReference type="AlphaFoldDB" id="A0A7W2INA5"/>
<proteinExistence type="predicted"/>
<comment type="caution">
    <text evidence="2">The sequence shown here is derived from an EMBL/GenBank/DDBJ whole genome shotgun (WGS) entry which is preliminary data.</text>
</comment>
<dbReference type="Proteomes" id="UP000573499">
    <property type="component" value="Unassembled WGS sequence"/>
</dbReference>
<evidence type="ECO:0000313" key="2">
    <source>
        <dbReference type="EMBL" id="MBA5690528.1"/>
    </source>
</evidence>
<accession>A0A7W2INA5</accession>
<organism evidence="2 3">
    <name type="scientific">Rugamonas apoptosis</name>
    <dbReference type="NCBI Taxonomy" id="2758570"/>
    <lineage>
        <taxon>Bacteria</taxon>
        <taxon>Pseudomonadati</taxon>
        <taxon>Pseudomonadota</taxon>
        <taxon>Betaproteobacteria</taxon>
        <taxon>Burkholderiales</taxon>
        <taxon>Oxalobacteraceae</taxon>
        <taxon>Telluria group</taxon>
        <taxon>Rugamonas</taxon>
    </lineage>
</organism>
<sequence length="109" mass="12401">MGKLAGLDWAAHDFGTVSRRKRHLAVTITASGTTWLYLLVDSVGIKMLDAAGSKWGGECQLKMTVCYCGFCRTILIMCQPWIAIRMRLHWSARPAPRNRDVPTWQWYLS</sequence>
<gene>
    <name evidence="2" type="ORF">H3H39_26170</name>
</gene>
<evidence type="ECO:0000313" key="3">
    <source>
        <dbReference type="Proteomes" id="UP000573499"/>
    </source>
</evidence>
<evidence type="ECO:0000259" key="1">
    <source>
        <dbReference type="Pfam" id="PF13737"/>
    </source>
</evidence>
<reference evidence="2 3" key="1">
    <citation type="submission" date="2020-07" db="EMBL/GenBank/DDBJ databases">
        <title>Novel species isolated from subtropical streams in China.</title>
        <authorList>
            <person name="Lu H."/>
        </authorList>
    </citation>
    <scope>NUCLEOTIDE SEQUENCE [LARGE SCALE GENOMIC DNA]</scope>
    <source>
        <strain evidence="2 3">LX47W</strain>
    </source>
</reference>
<name>A0A7W2INA5_9BURK</name>
<dbReference type="InterPro" id="IPR025668">
    <property type="entry name" value="Tnp_DDE_dom"/>
</dbReference>
<keyword evidence="3" id="KW-1185">Reference proteome</keyword>
<feature type="domain" description="Transposase DDE" evidence="1">
    <location>
        <begin position="3"/>
        <end position="48"/>
    </location>
</feature>